<evidence type="ECO:0000256" key="15">
    <source>
        <dbReference type="HAMAP-Rule" id="MF_00103"/>
    </source>
</evidence>
<feature type="binding site" evidence="15">
    <location>
        <position position="90"/>
    </location>
    <ligand>
        <name>DNA</name>
        <dbReference type="ChEBI" id="CHEBI:16991"/>
    </ligand>
</feature>
<keyword evidence="12 15" id="KW-0511">Multifunctional enzyme</keyword>
<sequence>MPELPEVETTVRGLRPVLEGQRLASVETRRGDLRRPFPEDLRQRMTGATVTALGRRAKYGLIETDRGDTLIFHLGMSGRWRVDPAELLTHDHLLIATDSGRHLALNDARRFGSVDLWPTADIDAYPPFQGIGPEPLGPELTAGHLHDALGGRKASIKLMLLDQRIVAGLGNIYVCEALYLARISPKTAAGRVSPVRLERLVEAIRAVLLAAIDAGGSTLRDYAKPDGELGYFSKQFAVYGREGEPCGCGGLVKRYSEGGRSTFWCPKCQR</sequence>
<feature type="binding site" evidence="15">
    <location>
        <position position="152"/>
    </location>
    <ligand>
        <name>DNA</name>
        <dbReference type="ChEBI" id="CHEBI:16991"/>
    </ligand>
</feature>
<dbReference type="InterPro" id="IPR015886">
    <property type="entry name" value="H2TH_FPG"/>
</dbReference>
<evidence type="ECO:0000256" key="5">
    <source>
        <dbReference type="ARBA" id="ARBA00022763"/>
    </source>
</evidence>
<keyword evidence="10 15" id="KW-0234">DNA repair</keyword>
<dbReference type="SUPFAM" id="SSF46946">
    <property type="entry name" value="S13-like H2TH domain"/>
    <property type="match status" value="1"/>
</dbReference>
<evidence type="ECO:0000256" key="7">
    <source>
        <dbReference type="ARBA" id="ARBA00022801"/>
    </source>
</evidence>
<evidence type="ECO:0000256" key="12">
    <source>
        <dbReference type="ARBA" id="ARBA00023268"/>
    </source>
</evidence>
<evidence type="ECO:0000256" key="14">
    <source>
        <dbReference type="ARBA" id="ARBA00044632"/>
    </source>
</evidence>
<keyword evidence="4 15" id="KW-0479">Metal-binding</keyword>
<feature type="domain" description="Formamidopyrimidine-DNA glycosylase catalytic" evidence="17">
    <location>
        <begin position="2"/>
        <end position="112"/>
    </location>
</feature>
<dbReference type="Proteomes" id="UP001595713">
    <property type="component" value="Unassembled WGS sequence"/>
</dbReference>
<feature type="domain" description="FPG-type" evidence="16">
    <location>
        <begin position="237"/>
        <end position="270"/>
    </location>
</feature>
<evidence type="ECO:0000256" key="6">
    <source>
        <dbReference type="ARBA" id="ARBA00022771"/>
    </source>
</evidence>
<evidence type="ECO:0000313" key="18">
    <source>
        <dbReference type="EMBL" id="MFC3581579.1"/>
    </source>
</evidence>
<dbReference type="NCBIfam" id="NF002211">
    <property type="entry name" value="PRK01103.1"/>
    <property type="match status" value="1"/>
</dbReference>
<dbReference type="EC" id="3.2.2.23" evidence="15"/>
<dbReference type="HAMAP" id="MF_00103">
    <property type="entry name" value="Fapy_DNA_glycosyl"/>
    <property type="match status" value="1"/>
</dbReference>
<evidence type="ECO:0000256" key="2">
    <source>
        <dbReference type="ARBA" id="ARBA00009409"/>
    </source>
</evidence>
<dbReference type="InterPro" id="IPR000214">
    <property type="entry name" value="Znf_DNA_glyclase/AP_lyase"/>
</dbReference>
<organism evidence="18 19">
    <name type="scientific">Sphingomonas hylomeconis</name>
    <dbReference type="NCBI Taxonomy" id="1395958"/>
    <lineage>
        <taxon>Bacteria</taxon>
        <taxon>Pseudomonadati</taxon>
        <taxon>Pseudomonadota</taxon>
        <taxon>Alphaproteobacteria</taxon>
        <taxon>Sphingomonadales</taxon>
        <taxon>Sphingomonadaceae</taxon>
        <taxon>Sphingomonas</taxon>
    </lineage>
</organism>
<keyword evidence="9 15" id="KW-0238">DNA-binding</keyword>
<evidence type="ECO:0000256" key="1">
    <source>
        <dbReference type="ARBA" id="ARBA00001668"/>
    </source>
</evidence>
<dbReference type="GO" id="GO:0140078">
    <property type="term" value="F:class I DNA-(apurinic or apyrimidinic site) endonuclease activity"/>
    <property type="evidence" value="ECO:0007669"/>
    <property type="project" value="UniProtKB-EC"/>
</dbReference>
<dbReference type="SMART" id="SM00898">
    <property type="entry name" value="Fapy_DNA_glyco"/>
    <property type="match status" value="1"/>
</dbReference>
<dbReference type="SMART" id="SM01232">
    <property type="entry name" value="H2TH"/>
    <property type="match status" value="1"/>
</dbReference>
<dbReference type="PANTHER" id="PTHR22993">
    <property type="entry name" value="FORMAMIDOPYRIMIDINE-DNA GLYCOSYLASE"/>
    <property type="match status" value="1"/>
</dbReference>
<gene>
    <name evidence="15 18" type="primary">mutM</name>
    <name evidence="15" type="synonym">fpg</name>
    <name evidence="18" type="ORF">ACFONA_15510</name>
</gene>
<dbReference type="Gene3D" id="3.20.190.10">
    <property type="entry name" value="MutM-like, N-terminal"/>
    <property type="match status" value="1"/>
</dbReference>
<evidence type="ECO:0000256" key="3">
    <source>
        <dbReference type="ARBA" id="ARBA00011245"/>
    </source>
</evidence>
<dbReference type="InterPro" id="IPR015887">
    <property type="entry name" value="DNA_glyclase_Znf_dom_DNA_BS"/>
</dbReference>
<reference evidence="19" key="1">
    <citation type="journal article" date="2019" name="Int. J. Syst. Evol. Microbiol.">
        <title>The Global Catalogue of Microorganisms (GCM) 10K type strain sequencing project: providing services to taxonomists for standard genome sequencing and annotation.</title>
        <authorList>
            <consortium name="The Broad Institute Genomics Platform"/>
            <consortium name="The Broad Institute Genome Sequencing Center for Infectious Disease"/>
            <person name="Wu L."/>
            <person name="Ma J."/>
        </authorList>
    </citation>
    <scope>NUCLEOTIDE SEQUENCE [LARGE SCALE GENOMIC DNA]</scope>
    <source>
        <strain evidence="19">KCTC 42739</strain>
    </source>
</reference>
<comment type="catalytic activity">
    <reaction evidence="14 15">
        <text>2'-deoxyribonucleotide-(2'-deoxyribose 5'-phosphate)-2'-deoxyribonucleotide-DNA = a 3'-end 2'-deoxyribonucleotide-(2,3-dehydro-2,3-deoxyribose 5'-phosphate)-DNA + a 5'-end 5'-phospho-2'-deoxyribonucleoside-DNA + H(+)</text>
        <dbReference type="Rhea" id="RHEA:66592"/>
        <dbReference type="Rhea" id="RHEA-COMP:13180"/>
        <dbReference type="Rhea" id="RHEA-COMP:16897"/>
        <dbReference type="Rhea" id="RHEA-COMP:17067"/>
        <dbReference type="ChEBI" id="CHEBI:15378"/>
        <dbReference type="ChEBI" id="CHEBI:136412"/>
        <dbReference type="ChEBI" id="CHEBI:157695"/>
        <dbReference type="ChEBI" id="CHEBI:167181"/>
        <dbReference type="EC" id="4.2.99.18"/>
    </reaction>
</comment>
<dbReference type="InterPro" id="IPR012319">
    <property type="entry name" value="FPG_cat"/>
</dbReference>
<evidence type="ECO:0000256" key="10">
    <source>
        <dbReference type="ARBA" id="ARBA00023204"/>
    </source>
</evidence>
<dbReference type="InterPro" id="IPR035937">
    <property type="entry name" value="FPG_N"/>
</dbReference>
<evidence type="ECO:0000256" key="4">
    <source>
        <dbReference type="ARBA" id="ARBA00022723"/>
    </source>
</evidence>
<feature type="active site" description="Schiff-base intermediate with DNA" evidence="15">
    <location>
        <position position="2"/>
    </location>
</feature>
<keyword evidence="5 15" id="KW-0227">DNA damage</keyword>
<comment type="caution">
    <text evidence="18">The sequence shown here is derived from an EMBL/GenBank/DDBJ whole genome shotgun (WGS) entry which is preliminary data.</text>
</comment>
<comment type="function">
    <text evidence="15">Involved in base excision repair of DNA damaged by oxidation or by mutagenic agents. Acts as DNA glycosylase that recognizes and removes damaged bases. Has a preference for oxidized purines, such as 7,8-dihydro-8-oxoguanine (8-oxoG). Has AP (apurinic/apyrimidinic) lyase activity and introduces nicks in the DNA strand. Cleaves the DNA backbone by beta-delta elimination to generate a single-strand break at the site of the removed base with both 3'- and 5'-phosphates.</text>
</comment>
<comment type="subunit">
    <text evidence="3 15">Monomer.</text>
</comment>
<dbReference type="SUPFAM" id="SSF57716">
    <property type="entry name" value="Glucocorticoid receptor-like (DNA-binding domain)"/>
    <property type="match status" value="1"/>
</dbReference>
<evidence type="ECO:0000256" key="13">
    <source>
        <dbReference type="ARBA" id="ARBA00023295"/>
    </source>
</evidence>
<evidence type="ECO:0000259" key="17">
    <source>
        <dbReference type="PROSITE" id="PS51068"/>
    </source>
</evidence>
<dbReference type="PROSITE" id="PS51066">
    <property type="entry name" value="ZF_FPG_2"/>
    <property type="match status" value="1"/>
</dbReference>
<dbReference type="PROSITE" id="PS01242">
    <property type="entry name" value="ZF_FPG_1"/>
    <property type="match status" value="1"/>
</dbReference>
<evidence type="ECO:0000313" key="19">
    <source>
        <dbReference type="Proteomes" id="UP001595713"/>
    </source>
</evidence>
<dbReference type="EC" id="4.2.99.18" evidence="15"/>
<feature type="active site" description="Proton donor; for delta-elimination activity" evidence="15">
    <location>
        <position position="260"/>
    </location>
</feature>
<evidence type="ECO:0000256" key="11">
    <source>
        <dbReference type="ARBA" id="ARBA00023239"/>
    </source>
</evidence>
<protein>
    <recommendedName>
        <fullName evidence="15">Formamidopyrimidine-DNA glycosylase</fullName>
        <shortName evidence="15">Fapy-DNA glycosylase</shortName>
        <ecNumber evidence="15">3.2.2.23</ecNumber>
    </recommendedName>
    <alternativeName>
        <fullName evidence="15">DNA-(apurinic or apyrimidinic site) lyase MutM</fullName>
        <shortName evidence="15">AP lyase MutM</shortName>
        <ecNumber evidence="15">4.2.99.18</ecNumber>
    </alternativeName>
</protein>
<keyword evidence="11 15" id="KW-0456">Lyase</keyword>
<keyword evidence="19" id="KW-1185">Reference proteome</keyword>
<feature type="binding site" evidence="15">
    <location>
        <position position="109"/>
    </location>
    <ligand>
        <name>DNA</name>
        <dbReference type="ChEBI" id="CHEBI:16991"/>
    </ligand>
</feature>
<evidence type="ECO:0000256" key="8">
    <source>
        <dbReference type="ARBA" id="ARBA00022833"/>
    </source>
</evidence>
<feature type="active site" description="Proton donor" evidence="15">
    <location>
        <position position="3"/>
    </location>
</feature>
<keyword evidence="7 15" id="KW-0378">Hydrolase</keyword>
<dbReference type="CDD" id="cd08966">
    <property type="entry name" value="EcFpg-like_N"/>
    <property type="match status" value="1"/>
</dbReference>
<proteinExistence type="inferred from homology"/>
<dbReference type="PROSITE" id="PS51068">
    <property type="entry name" value="FPG_CAT"/>
    <property type="match status" value="1"/>
</dbReference>
<dbReference type="RefSeq" id="WP_261292570.1">
    <property type="nucleotide sequence ID" value="NZ_JANQBK010000001.1"/>
</dbReference>
<dbReference type="GO" id="GO:0008534">
    <property type="term" value="F:oxidized purine nucleobase lesion DNA N-glycosylase activity"/>
    <property type="evidence" value="ECO:0007669"/>
    <property type="project" value="UniProtKB-EC"/>
</dbReference>
<dbReference type="Pfam" id="PF01149">
    <property type="entry name" value="Fapy_DNA_glyco"/>
    <property type="match status" value="1"/>
</dbReference>
<comment type="cofactor">
    <cofactor evidence="15">
        <name>Zn(2+)</name>
        <dbReference type="ChEBI" id="CHEBI:29105"/>
    </cofactor>
    <text evidence="15">Binds 1 zinc ion per subunit.</text>
</comment>
<dbReference type="EMBL" id="JBHRXP010000007">
    <property type="protein sequence ID" value="MFC3581579.1"/>
    <property type="molecule type" value="Genomic_DNA"/>
</dbReference>
<dbReference type="Gene3D" id="1.10.8.50">
    <property type="match status" value="1"/>
</dbReference>
<keyword evidence="8 15" id="KW-0862">Zinc</keyword>
<evidence type="ECO:0000256" key="9">
    <source>
        <dbReference type="ARBA" id="ARBA00023125"/>
    </source>
</evidence>
<comment type="catalytic activity">
    <reaction evidence="1 15">
        <text>Hydrolysis of DNA containing ring-opened 7-methylguanine residues, releasing 2,6-diamino-4-hydroxy-5-(N-methyl)formamidopyrimidine.</text>
        <dbReference type="EC" id="3.2.2.23"/>
    </reaction>
</comment>
<dbReference type="InterPro" id="IPR010979">
    <property type="entry name" value="Ribosomal_uS13-like_H2TH"/>
</dbReference>
<dbReference type="PANTHER" id="PTHR22993:SF9">
    <property type="entry name" value="FORMAMIDOPYRIMIDINE-DNA GLYCOSYLASE"/>
    <property type="match status" value="1"/>
</dbReference>
<accession>A0ABV7SX43</accession>
<dbReference type="InterPro" id="IPR020629">
    <property type="entry name" value="FPG_Glyclase"/>
</dbReference>
<feature type="active site" description="Proton donor; for beta-elimination activity" evidence="15">
    <location>
        <position position="58"/>
    </location>
</feature>
<evidence type="ECO:0000259" key="16">
    <source>
        <dbReference type="PROSITE" id="PS51066"/>
    </source>
</evidence>
<keyword evidence="13 15" id="KW-0326">Glycosidase</keyword>
<dbReference type="SUPFAM" id="SSF81624">
    <property type="entry name" value="N-terminal domain of MutM-like DNA repair proteins"/>
    <property type="match status" value="1"/>
</dbReference>
<name>A0ABV7SX43_9SPHN</name>
<dbReference type="Pfam" id="PF06831">
    <property type="entry name" value="H2TH"/>
    <property type="match status" value="1"/>
</dbReference>
<dbReference type="NCBIfam" id="TIGR00577">
    <property type="entry name" value="fpg"/>
    <property type="match status" value="1"/>
</dbReference>
<keyword evidence="6 15" id="KW-0863">Zinc-finger</keyword>
<comment type="similarity">
    <text evidence="2 15">Belongs to the FPG family.</text>
</comment>